<reference evidence="1 2" key="1">
    <citation type="submission" date="2020-08" db="EMBL/GenBank/DDBJ databases">
        <title>Genomic Encyclopedia of Type Strains, Phase IV (KMG-V): Genome sequencing to study the core and pangenomes of soil and plant-associated prokaryotes.</title>
        <authorList>
            <person name="Whitman W."/>
        </authorList>
    </citation>
    <scope>NUCLEOTIDE SEQUENCE [LARGE SCALE GENOMIC DNA]</scope>
    <source>
        <strain evidence="1 2">SEMIA 402</strain>
    </source>
</reference>
<name>A0A7W6WEY3_9HYPH</name>
<dbReference type="AlphaFoldDB" id="A0A7W6WEY3"/>
<dbReference type="RefSeq" id="WP_312866045.1">
    <property type="nucleotide sequence ID" value="NZ_JACIGM010000005.1"/>
</dbReference>
<organism evidence="1 2">
    <name type="scientific">Rhizobium mongolense</name>
    <dbReference type="NCBI Taxonomy" id="57676"/>
    <lineage>
        <taxon>Bacteria</taxon>
        <taxon>Pseudomonadati</taxon>
        <taxon>Pseudomonadota</taxon>
        <taxon>Alphaproteobacteria</taxon>
        <taxon>Hyphomicrobiales</taxon>
        <taxon>Rhizobiaceae</taxon>
        <taxon>Rhizobium/Agrobacterium group</taxon>
        <taxon>Rhizobium</taxon>
    </lineage>
</organism>
<dbReference type="EMBL" id="JACIGM010000005">
    <property type="protein sequence ID" value="MBB4275134.1"/>
    <property type="molecule type" value="Genomic_DNA"/>
</dbReference>
<protein>
    <submittedName>
        <fullName evidence="1">Uncharacterized protein</fullName>
    </submittedName>
</protein>
<evidence type="ECO:0000313" key="1">
    <source>
        <dbReference type="EMBL" id="MBB4275134.1"/>
    </source>
</evidence>
<gene>
    <name evidence="1" type="ORF">GGE12_002915</name>
</gene>
<proteinExistence type="predicted"/>
<dbReference type="Proteomes" id="UP000533641">
    <property type="component" value="Unassembled WGS sequence"/>
</dbReference>
<accession>A0A7W6WEY3</accession>
<evidence type="ECO:0000313" key="2">
    <source>
        <dbReference type="Proteomes" id="UP000533641"/>
    </source>
</evidence>
<comment type="caution">
    <text evidence="1">The sequence shown here is derived from an EMBL/GenBank/DDBJ whole genome shotgun (WGS) entry which is preliminary data.</text>
</comment>
<sequence length="134" mass="14627">MAGFIRSPEAVLECSAYHEAPPHPAAANPSAGRMKELAAIATAVTIERLIFFKTDYPSTIELAPLRAAGLKSGEKWRKSAAGYHGMLQAVIFVSLVEFELKKCRCRKSGKNIRKSGKIRTIFSAAAHCHAMLQK</sequence>